<evidence type="ECO:0000313" key="5">
    <source>
        <dbReference type="Proteomes" id="UP000236893"/>
    </source>
</evidence>
<comment type="caution">
    <text evidence="4">The sequence shown here is derived from an EMBL/GenBank/DDBJ whole genome shotgun (WGS) entry which is preliminary data.</text>
</comment>
<dbReference type="RefSeq" id="WP_103790747.1">
    <property type="nucleotide sequence ID" value="NZ_PQVF01000020.1"/>
</dbReference>
<dbReference type="InterPro" id="IPR031107">
    <property type="entry name" value="Small_HSP"/>
</dbReference>
<evidence type="ECO:0000256" key="2">
    <source>
        <dbReference type="RuleBase" id="RU003616"/>
    </source>
</evidence>
<feature type="domain" description="SHSP" evidence="3">
    <location>
        <begin position="34"/>
        <end position="148"/>
    </location>
</feature>
<dbReference type="InterPro" id="IPR002068">
    <property type="entry name" value="A-crystallin/Hsp20_dom"/>
</dbReference>
<proteinExistence type="inferred from homology"/>
<sequence length="148" mass="17359">MLTLRDNGTKWGIPTLLGDLFTQNWNDWGLSNFSEANTTLPRVNIRETNEEFNIELAAPGMKKEDFKIELDNDMLVISSEKHDESEEMQNEYTRREFSYQSFQRSFTLSERLVNREEIKAEYREGILHITVPKKEEAKTKPVKVIEIS</sequence>
<keyword evidence="5" id="KW-1185">Reference proteome</keyword>
<reference evidence="4 5" key="1">
    <citation type="submission" date="2018-01" db="EMBL/GenBank/DDBJ databases">
        <authorList>
            <person name="Gaut B.S."/>
            <person name="Morton B.R."/>
            <person name="Clegg M.T."/>
            <person name="Duvall M.R."/>
        </authorList>
    </citation>
    <scope>NUCLEOTIDE SEQUENCE [LARGE SCALE GENOMIC DNA]</scope>
    <source>
        <strain evidence="4 5">HR-AV</strain>
    </source>
</reference>
<dbReference type="PROSITE" id="PS01031">
    <property type="entry name" value="SHSP"/>
    <property type="match status" value="1"/>
</dbReference>
<dbReference type="Pfam" id="PF00011">
    <property type="entry name" value="HSP20"/>
    <property type="match status" value="1"/>
</dbReference>
<dbReference type="OrthoDB" id="9814487at2"/>
<dbReference type="EMBL" id="PQVF01000020">
    <property type="protein sequence ID" value="POY34724.1"/>
    <property type="molecule type" value="Genomic_DNA"/>
</dbReference>
<evidence type="ECO:0000256" key="1">
    <source>
        <dbReference type="PROSITE-ProRule" id="PRU00285"/>
    </source>
</evidence>
<dbReference type="CDD" id="cd06464">
    <property type="entry name" value="ACD_sHsps-like"/>
    <property type="match status" value="1"/>
</dbReference>
<dbReference type="Proteomes" id="UP000236893">
    <property type="component" value="Unassembled WGS sequence"/>
</dbReference>
<comment type="similarity">
    <text evidence="1 2">Belongs to the small heat shock protein (HSP20) family.</text>
</comment>
<accession>A0A2S4ZWH6</accession>
<dbReference type="Gene3D" id="2.60.40.790">
    <property type="match status" value="1"/>
</dbReference>
<dbReference type="PANTHER" id="PTHR11527">
    <property type="entry name" value="HEAT-SHOCK PROTEIN 20 FAMILY MEMBER"/>
    <property type="match status" value="1"/>
</dbReference>
<dbReference type="SUPFAM" id="SSF49764">
    <property type="entry name" value="HSP20-like chaperones"/>
    <property type="match status" value="1"/>
</dbReference>
<protein>
    <submittedName>
        <fullName evidence="4">Heat-shock protein</fullName>
    </submittedName>
</protein>
<dbReference type="AlphaFoldDB" id="A0A2S4ZWH6"/>
<gene>
    <name evidence="4" type="ORF">C3K47_18830</name>
</gene>
<dbReference type="InterPro" id="IPR008978">
    <property type="entry name" value="HSP20-like_chaperone"/>
</dbReference>
<evidence type="ECO:0000259" key="3">
    <source>
        <dbReference type="PROSITE" id="PS01031"/>
    </source>
</evidence>
<organism evidence="4 5">
    <name type="scientific">Solitalea longa</name>
    <dbReference type="NCBI Taxonomy" id="2079460"/>
    <lineage>
        <taxon>Bacteria</taxon>
        <taxon>Pseudomonadati</taxon>
        <taxon>Bacteroidota</taxon>
        <taxon>Sphingobacteriia</taxon>
        <taxon>Sphingobacteriales</taxon>
        <taxon>Sphingobacteriaceae</taxon>
        <taxon>Solitalea</taxon>
    </lineage>
</organism>
<name>A0A2S4ZWH6_9SPHI</name>
<evidence type="ECO:0000313" key="4">
    <source>
        <dbReference type="EMBL" id="POY34724.1"/>
    </source>
</evidence>